<dbReference type="Gene3D" id="1.10.3720.10">
    <property type="entry name" value="MetI-like"/>
    <property type="match status" value="1"/>
</dbReference>
<feature type="transmembrane region" description="Helical" evidence="7">
    <location>
        <begin position="27"/>
        <end position="54"/>
    </location>
</feature>
<dbReference type="PROSITE" id="PS50928">
    <property type="entry name" value="ABC_TM1"/>
    <property type="match status" value="1"/>
</dbReference>
<evidence type="ECO:0000256" key="6">
    <source>
        <dbReference type="ARBA" id="ARBA00023136"/>
    </source>
</evidence>
<comment type="subcellular location">
    <subcellularLocation>
        <location evidence="1 7">Cell membrane</location>
        <topology evidence="1 7">Multi-pass membrane protein</topology>
    </subcellularLocation>
</comment>
<sequence>MILRQRKRSVKVKSDEKITVRTFTEPFIYLLPFILVVSVFMVFPIITVFLNAFLENYDYLANTYTGMGMGNFAALFSDKEFLLSLKNTFLYVAFVVPLSTVIALTVAILLNQKLKGSSFFQFVYFLPMVTATIAVGIVWKWMYHYDYGIINYVLGVIGIEPVKWMENPRMALAALIIYGIWTKLPFTIILFLSGLQTIGEQYYTAAKVDGAKPAKILFRITLPLLSPTIALVLIINIINTSKVFNEVFALFNGKPGPGYSLYTVVFYIYENFYHKMNVSIACAAALVLFLIVFIMTMLQMTIQKKWVSR</sequence>
<evidence type="ECO:0000256" key="5">
    <source>
        <dbReference type="ARBA" id="ARBA00022989"/>
    </source>
</evidence>
<dbReference type="Proteomes" id="UP000095651">
    <property type="component" value="Unassembled WGS sequence"/>
</dbReference>
<dbReference type="PANTHER" id="PTHR30193:SF37">
    <property type="entry name" value="INNER MEMBRANE ABC TRANSPORTER PERMEASE PROTEIN YCJO"/>
    <property type="match status" value="1"/>
</dbReference>
<evidence type="ECO:0000256" key="7">
    <source>
        <dbReference type="RuleBase" id="RU363032"/>
    </source>
</evidence>
<feature type="transmembrane region" description="Helical" evidence="7">
    <location>
        <begin position="216"/>
        <end position="238"/>
    </location>
</feature>
<dbReference type="InterPro" id="IPR035906">
    <property type="entry name" value="MetI-like_sf"/>
</dbReference>
<dbReference type="SUPFAM" id="SSF161098">
    <property type="entry name" value="MetI-like"/>
    <property type="match status" value="1"/>
</dbReference>
<dbReference type="PANTHER" id="PTHR30193">
    <property type="entry name" value="ABC TRANSPORTER PERMEASE PROTEIN"/>
    <property type="match status" value="1"/>
</dbReference>
<dbReference type="RefSeq" id="WP_002605558.1">
    <property type="nucleotide sequence ID" value="NZ_CABIXC010000014.1"/>
</dbReference>
<feature type="transmembrane region" description="Helical" evidence="7">
    <location>
        <begin position="278"/>
        <end position="298"/>
    </location>
</feature>
<accession>A0A174J745</accession>
<gene>
    <name evidence="9" type="primary">ycjO_31</name>
    <name evidence="9" type="ORF">ERS852407_04486</name>
</gene>
<evidence type="ECO:0000313" key="9">
    <source>
        <dbReference type="EMBL" id="CUO94106.1"/>
    </source>
</evidence>
<feature type="domain" description="ABC transmembrane type-1" evidence="8">
    <location>
        <begin position="85"/>
        <end position="299"/>
    </location>
</feature>
<dbReference type="GO" id="GO:0055085">
    <property type="term" value="P:transmembrane transport"/>
    <property type="evidence" value="ECO:0007669"/>
    <property type="project" value="InterPro"/>
</dbReference>
<feature type="transmembrane region" description="Helical" evidence="7">
    <location>
        <begin position="170"/>
        <end position="195"/>
    </location>
</feature>
<protein>
    <submittedName>
        <fullName evidence="9">Carbohydrate uptake ABC transporter permease</fullName>
    </submittedName>
</protein>
<name>A0A174J745_9FIRM</name>
<dbReference type="AlphaFoldDB" id="A0A174J745"/>
<dbReference type="GO" id="GO:0005886">
    <property type="term" value="C:plasma membrane"/>
    <property type="evidence" value="ECO:0007669"/>
    <property type="project" value="UniProtKB-SubCell"/>
</dbReference>
<keyword evidence="5 7" id="KW-1133">Transmembrane helix</keyword>
<dbReference type="Pfam" id="PF00528">
    <property type="entry name" value="BPD_transp_1"/>
    <property type="match status" value="1"/>
</dbReference>
<feature type="transmembrane region" description="Helical" evidence="7">
    <location>
        <begin position="89"/>
        <end position="110"/>
    </location>
</feature>
<dbReference type="InterPro" id="IPR000515">
    <property type="entry name" value="MetI-like"/>
</dbReference>
<feature type="transmembrane region" description="Helical" evidence="7">
    <location>
        <begin position="122"/>
        <end position="142"/>
    </location>
</feature>
<keyword evidence="4 7" id="KW-0812">Transmembrane</keyword>
<proteinExistence type="inferred from homology"/>
<dbReference type="InterPro" id="IPR051393">
    <property type="entry name" value="ABC_transporter_permease"/>
</dbReference>
<evidence type="ECO:0000259" key="8">
    <source>
        <dbReference type="PROSITE" id="PS50928"/>
    </source>
</evidence>
<evidence type="ECO:0000256" key="4">
    <source>
        <dbReference type="ARBA" id="ARBA00022692"/>
    </source>
</evidence>
<organism evidence="9 10">
    <name type="scientific">Hungatella hathewayi</name>
    <dbReference type="NCBI Taxonomy" id="154046"/>
    <lineage>
        <taxon>Bacteria</taxon>
        <taxon>Bacillati</taxon>
        <taxon>Bacillota</taxon>
        <taxon>Clostridia</taxon>
        <taxon>Lachnospirales</taxon>
        <taxon>Lachnospiraceae</taxon>
        <taxon>Hungatella</taxon>
    </lineage>
</organism>
<evidence type="ECO:0000313" key="10">
    <source>
        <dbReference type="Proteomes" id="UP000095651"/>
    </source>
</evidence>
<evidence type="ECO:0000256" key="1">
    <source>
        <dbReference type="ARBA" id="ARBA00004651"/>
    </source>
</evidence>
<keyword evidence="6 7" id="KW-0472">Membrane</keyword>
<evidence type="ECO:0000256" key="2">
    <source>
        <dbReference type="ARBA" id="ARBA00022448"/>
    </source>
</evidence>
<evidence type="ECO:0000256" key="3">
    <source>
        <dbReference type="ARBA" id="ARBA00022475"/>
    </source>
</evidence>
<keyword evidence="3" id="KW-1003">Cell membrane</keyword>
<comment type="similarity">
    <text evidence="7">Belongs to the binding-protein-dependent transport system permease family.</text>
</comment>
<keyword evidence="2 7" id="KW-0813">Transport</keyword>
<reference evidence="9 10" key="1">
    <citation type="submission" date="2015-09" db="EMBL/GenBank/DDBJ databases">
        <authorList>
            <consortium name="Pathogen Informatics"/>
        </authorList>
    </citation>
    <scope>NUCLEOTIDE SEQUENCE [LARGE SCALE GENOMIC DNA]</scope>
    <source>
        <strain evidence="9 10">2789STDY5608850</strain>
    </source>
</reference>
<dbReference type="CDD" id="cd06261">
    <property type="entry name" value="TM_PBP2"/>
    <property type="match status" value="1"/>
</dbReference>
<dbReference type="EMBL" id="CYZE01000014">
    <property type="protein sequence ID" value="CUO94106.1"/>
    <property type="molecule type" value="Genomic_DNA"/>
</dbReference>